<dbReference type="Proteomes" id="UP000650466">
    <property type="component" value="Unassembled WGS sequence"/>
</dbReference>
<sequence length="80" mass="8934">MSVKILSLLVIYGVISLADIPKLKKLGSRERIAYSGMLLLTVYLGINYMLDLRWPFLEEAAAVLIGEPARLIVEFLKVPS</sequence>
<organism evidence="1 2">
    <name type="scientific">Paenibacillus sedimenti</name>
    <dbReference type="NCBI Taxonomy" id="2770274"/>
    <lineage>
        <taxon>Bacteria</taxon>
        <taxon>Bacillati</taxon>
        <taxon>Bacillota</taxon>
        <taxon>Bacilli</taxon>
        <taxon>Bacillales</taxon>
        <taxon>Paenibacillaceae</taxon>
        <taxon>Paenibacillus</taxon>
    </lineage>
</organism>
<evidence type="ECO:0000313" key="1">
    <source>
        <dbReference type="EMBL" id="MBD0381033.1"/>
    </source>
</evidence>
<dbReference type="EMBL" id="JACVVD010000004">
    <property type="protein sequence ID" value="MBD0381033.1"/>
    <property type="molecule type" value="Genomic_DNA"/>
</dbReference>
<proteinExistence type="predicted"/>
<gene>
    <name evidence="1" type="ORF">ICC18_12985</name>
</gene>
<dbReference type="RefSeq" id="WP_188174844.1">
    <property type="nucleotide sequence ID" value="NZ_JACVVD010000004.1"/>
</dbReference>
<protein>
    <submittedName>
        <fullName evidence="1">Uncharacterized protein</fullName>
    </submittedName>
</protein>
<name>A0A926KPP8_9BACL</name>
<dbReference type="AlphaFoldDB" id="A0A926KPP8"/>
<keyword evidence="2" id="KW-1185">Reference proteome</keyword>
<reference evidence="1" key="1">
    <citation type="submission" date="2020-09" db="EMBL/GenBank/DDBJ databases">
        <title>Draft Genome Sequence of Paenibacillus sp. WST5.</title>
        <authorList>
            <person name="Bao Z."/>
        </authorList>
    </citation>
    <scope>NUCLEOTIDE SEQUENCE</scope>
    <source>
        <strain evidence="1">WST5</strain>
    </source>
</reference>
<comment type="caution">
    <text evidence="1">The sequence shown here is derived from an EMBL/GenBank/DDBJ whole genome shotgun (WGS) entry which is preliminary data.</text>
</comment>
<evidence type="ECO:0000313" key="2">
    <source>
        <dbReference type="Proteomes" id="UP000650466"/>
    </source>
</evidence>
<accession>A0A926KPP8</accession>